<evidence type="ECO:0000313" key="2">
    <source>
        <dbReference type="Proteomes" id="UP000189310"/>
    </source>
</evidence>
<accession>A0ABX3J054</accession>
<sequence>MESPWRRDRLESRPAFARLQASFQTRKTAETGDSRIGLFKEIKGMGKDNLYHSNDRSVLARAAIFAEDRLVSTTEWTP</sequence>
<keyword evidence="2" id="KW-1185">Reference proteome</keyword>
<dbReference type="EMBL" id="MTLN01000002">
    <property type="protein sequence ID" value="ONN72618.1"/>
    <property type="molecule type" value="Genomic_DNA"/>
</dbReference>
<reference evidence="1 2" key="1">
    <citation type="submission" date="2017-01" db="EMBL/GenBank/DDBJ databases">
        <title>Pseudomonas psychrotolerans genome sequencing and assembly.</title>
        <authorList>
            <person name="Vyas B."/>
            <person name="Mayilraj S."/>
        </authorList>
    </citation>
    <scope>NUCLEOTIDE SEQUENCE [LARGE SCALE GENOMIC DNA]</scope>
    <source>
        <strain evidence="1 2">SDS18</strain>
    </source>
</reference>
<evidence type="ECO:0000313" key="1">
    <source>
        <dbReference type="EMBL" id="ONN72618.1"/>
    </source>
</evidence>
<dbReference type="Proteomes" id="UP000189310">
    <property type="component" value="Unassembled WGS sequence"/>
</dbReference>
<proteinExistence type="predicted"/>
<organism evidence="1 2">
    <name type="scientific">Pseudomonas oryzihabitans</name>
    <dbReference type="NCBI Taxonomy" id="47885"/>
    <lineage>
        <taxon>Bacteria</taxon>
        <taxon>Pseudomonadati</taxon>
        <taxon>Pseudomonadota</taxon>
        <taxon>Gammaproteobacteria</taxon>
        <taxon>Pseudomonadales</taxon>
        <taxon>Pseudomonadaceae</taxon>
        <taxon>Pseudomonas</taxon>
    </lineage>
</organism>
<protein>
    <submittedName>
        <fullName evidence="1">Uncharacterized protein</fullName>
    </submittedName>
</protein>
<gene>
    <name evidence="1" type="ORF">BVL52_02225</name>
</gene>
<name>A0ABX3J054_9PSED</name>
<comment type="caution">
    <text evidence="1">The sequence shown here is derived from an EMBL/GenBank/DDBJ whole genome shotgun (WGS) entry which is preliminary data.</text>
</comment>